<dbReference type="SMART" id="SM00382">
    <property type="entry name" value="AAA"/>
    <property type="match status" value="1"/>
</dbReference>
<dbReference type="GO" id="GO:0005524">
    <property type="term" value="F:ATP binding"/>
    <property type="evidence" value="ECO:0007669"/>
    <property type="project" value="UniProtKB-KW"/>
</dbReference>
<keyword evidence="2" id="KW-0547">Nucleotide-binding</keyword>
<sequence>MKAIEVKHVSYNTKTFQIKDLSFSIPQGFVTGFIGSNGAGKTTMIRLMMDLLEPNTGEIKILGRQMKESAKWIKNKIGFVYSEMYFNQQWNIKKLENMISPFYSKWDSHIFHQYLERFNIPSHLKIKHFSSGMKMKLSLAIALSHHAELFILDEPTAGLDPIVRNEVLEILQQELIDENKTVFISTHIISDLEKIADYLVYIKTGNLVLEGYCDDIKEKYFIVKGDNKDLDDELNQLLLYKEEKHTGYVGFTKHGQTFKELFGKQVEIKHPTIEELMIYLEKMKETNDVETQNRNGLMT</sequence>
<dbReference type="PROSITE" id="PS00211">
    <property type="entry name" value="ABC_TRANSPORTER_1"/>
    <property type="match status" value="1"/>
</dbReference>
<evidence type="ECO:0000256" key="3">
    <source>
        <dbReference type="ARBA" id="ARBA00022840"/>
    </source>
</evidence>
<dbReference type="EMBL" id="JAGHKT020000007">
    <property type="protein sequence ID" value="MCM5672461.1"/>
    <property type="molecule type" value="Genomic_DNA"/>
</dbReference>
<feature type="domain" description="ABC transporter" evidence="4">
    <location>
        <begin position="1"/>
        <end position="229"/>
    </location>
</feature>
<dbReference type="NCBIfam" id="NF047565">
    <property type="entry name" value="PSM_export_PmtA"/>
    <property type="match status" value="1"/>
</dbReference>
<evidence type="ECO:0000256" key="1">
    <source>
        <dbReference type="ARBA" id="ARBA00022448"/>
    </source>
</evidence>
<reference evidence="5" key="1">
    <citation type="submission" date="2016-02" db="EMBL/GenBank/DDBJ databases">
        <title>Genomic sequence of a clinical Staphylococcus hominis isolate.</title>
        <authorList>
            <person name="McClure J.M."/>
            <person name="Zhang K."/>
        </authorList>
    </citation>
    <scope>NUCLEOTIDE SEQUENCE</scope>
    <source>
        <strain evidence="5">C34847</strain>
    </source>
</reference>
<keyword evidence="3 5" id="KW-0067">ATP-binding</keyword>
<proteinExistence type="predicted"/>
<dbReference type="AlphaFoldDB" id="A0A3S7GX54"/>
<protein>
    <submittedName>
        <fullName evidence="5 6">ABC transporter ATP-binding protein</fullName>
    </submittedName>
</protein>
<dbReference type="InterPro" id="IPR017871">
    <property type="entry name" value="ABC_transporter-like_CS"/>
</dbReference>
<dbReference type="EMBL" id="CP014567">
    <property type="protein sequence ID" value="AVI06929.1"/>
    <property type="molecule type" value="Genomic_DNA"/>
</dbReference>
<evidence type="ECO:0000313" key="5">
    <source>
        <dbReference type="EMBL" id="AVI06929.1"/>
    </source>
</evidence>
<evidence type="ECO:0000313" key="6">
    <source>
        <dbReference type="EMBL" id="MCM5672461.1"/>
    </source>
</evidence>
<dbReference type="InterPro" id="IPR003439">
    <property type="entry name" value="ABC_transporter-like_ATP-bd"/>
</dbReference>
<dbReference type="RefSeq" id="WP_017175265.1">
    <property type="nucleotide sequence ID" value="NZ_CP014107.1"/>
</dbReference>
<keyword evidence="1" id="KW-0813">Transport</keyword>
<evidence type="ECO:0000256" key="2">
    <source>
        <dbReference type="ARBA" id="ARBA00022741"/>
    </source>
</evidence>
<name>A0A3S7GX54_STAHO</name>
<dbReference type="Gene3D" id="3.40.50.300">
    <property type="entry name" value="P-loop containing nucleotide triphosphate hydrolases"/>
    <property type="match status" value="1"/>
</dbReference>
<gene>
    <name evidence="5" type="ORF">AZE34_09180</name>
    <name evidence="6" type="ORF">J7T32_006705</name>
</gene>
<dbReference type="GO" id="GO:0016887">
    <property type="term" value="F:ATP hydrolysis activity"/>
    <property type="evidence" value="ECO:0007669"/>
    <property type="project" value="InterPro"/>
</dbReference>
<dbReference type="PANTHER" id="PTHR42939">
    <property type="entry name" value="ABC TRANSPORTER ATP-BINDING PROTEIN ALBC-RELATED"/>
    <property type="match status" value="1"/>
</dbReference>
<dbReference type="SUPFAM" id="SSF52540">
    <property type="entry name" value="P-loop containing nucleoside triphosphate hydrolases"/>
    <property type="match status" value="1"/>
</dbReference>
<dbReference type="PANTHER" id="PTHR42939:SF3">
    <property type="entry name" value="ABC TRANSPORTER ATP-BINDING COMPONENT"/>
    <property type="match status" value="1"/>
</dbReference>
<evidence type="ECO:0000259" key="4">
    <source>
        <dbReference type="PROSITE" id="PS50893"/>
    </source>
</evidence>
<keyword evidence="7" id="KW-1185">Reference proteome</keyword>
<dbReference type="InterPro" id="IPR003593">
    <property type="entry name" value="AAA+_ATPase"/>
</dbReference>
<dbReference type="PROSITE" id="PS50893">
    <property type="entry name" value="ABC_TRANSPORTER_2"/>
    <property type="match status" value="1"/>
</dbReference>
<dbReference type="InterPro" id="IPR051782">
    <property type="entry name" value="ABC_Transporter_VariousFunc"/>
</dbReference>
<dbReference type="Pfam" id="PF00005">
    <property type="entry name" value="ABC_tran"/>
    <property type="match status" value="1"/>
</dbReference>
<organism evidence="5">
    <name type="scientific">Staphylococcus hominis</name>
    <dbReference type="NCBI Taxonomy" id="1290"/>
    <lineage>
        <taxon>Bacteria</taxon>
        <taxon>Bacillati</taxon>
        <taxon>Bacillota</taxon>
        <taxon>Bacilli</taxon>
        <taxon>Bacillales</taxon>
        <taxon>Staphylococcaceae</taxon>
        <taxon>Staphylococcus</taxon>
    </lineage>
</organism>
<dbReference type="Proteomes" id="UP000665944">
    <property type="component" value="Unassembled WGS sequence"/>
</dbReference>
<accession>A0A3S7GX54</accession>
<reference evidence="6 7" key="2">
    <citation type="submission" date="2022-06" db="EMBL/GenBank/DDBJ databases">
        <title>Staphylococcus hominis ShoR14 genome sequence.</title>
        <authorList>
            <person name="Yeo C.C."/>
            <person name="Chew C.H."/>
            <person name="Che Hamzah A.M."/>
            <person name="Al-Trad E.I."/>
        </authorList>
    </citation>
    <scope>NUCLEOTIDE SEQUENCE [LARGE SCALE GENOMIC DNA]</scope>
    <source>
        <strain evidence="6 7">ShoR14</strain>
    </source>
</reference>
<dbReference type="InterPro" id="IPR027417">
    <property type="entry name" value="P-loop_NTPase"/>
</dbReference>
<dbReference type="CDD" id="cd03230">
    <property type="entry name" value="ABC_DR_subfamily_A"/>
    <property type="match status" value="1"/>
</dbReference>
<evidence type="ECO:0000313" key="7">
    <source>
        <dbReference type="Proteomes" id="UP000665944"/>
    </source>
</evidence>